<dbReference type="GO" id="GO:0003961">
    <property type="term" value="F:O-acetylhomoserine aminocarboxypropyltransferase activity"/>
    <property type="evidence" value="ECO:0007669"/>
    <property type="project" value="TreeGrafter"/>
</dbReference>
<keyword evidence="2" id="KW-1185">Reference proteome</keyword>
<dbReference type="GO" id="GO:0071269">
    <property type="term" value="P:L-homocysteine biosynthetic process"/>
    <property type="evidence" value="ECO:0007669"/>
    <property type="project" value="TreeGrafter"/>
</dbReference>
<evidence type="ECO:0000313" key="2">
    <source>
        <dbReference type="Proteomes" id="UP000242519"/>
    </source>
</evidence>
<dbReference type="AlphaFoldDB" id="A0A218ZFG6"/>
<organism evidence="1 2">
    <name type="scientific">Diplocarpon coronariae</name>
    <dbReference type="NCBI Taxonomy" id="2795749"/>
    <lineage>
        <taxon>Eukaryota</taxon>
        <taxon>Fungi</taxon>
        <taxon>Dikarya</taxon>
        <taxon>Ascomycota</taxon>
        <taxon>Pezizomycotina</taxon>
        <taxon>Leotiomycetes</taxon>
        <taxon>Helotiales</taxon>
        <taxon>Drepanopezizaceae</taxon>
        <taxon>Diplocarpon</taxon>
    </lineage>
</organism>
<protein>
    <submittedName>
        <fullName evidence="1">Uncharacterized protein</fullName>
    </submittedName>
</protein>
<dbReference type="SUPFAM" id="SSF53383">
    <property type="entry name" value="PLP-dependent transferases"/>
    <property type="match status" value="1"/>
</dbReference>
<dbReference type="Proteomes" id="UP000242519">
    <property type="component" value="Unassembled WGS sequence"/>
</dbReference>
<dbReference type="InterPro" id="IPR015424">
    <property type="entry name" value="PyrdxlP-dep_Trfase"/>
</dbReference>
<gene>
    <name evidence="1" type="ORF">B2J93_9265</name>
</gene>
<dbReference type="Gene3D" id="3.40.640.10">
    <property type="entry name" value="Type I PLP-dependent aspartate aminotransferase-like (Major domain)"/>
    <property type="match status" value="1"/>
</dbReference>
<dbReference type="GO" id="GO:0004124">
    <property type="term" value="F:cysteine synthase activity"/>
    <property type="evidence" value="ECO:0007669"/>
    <property type="project" value="TreeGrafter"/>
</dbReference>
<dbReference type="GO" id="GO:0006535">
    <property type="term" value="P:cysteine biosynthetic process from serine"/>
    <property type="evidence" value="ECO:0007669"/>
    <property type="project" value="TreeGrafter"/>
</dbReference>
<name>A0A218ZFG6_9HELO</name>
<dbReference type="GO" id="GO:0005737">
    <property type="term" value="C:cytoplasm"/>
    <property type="evidence" value="ECO:0007669"/>
    <property type="project" value="TreeGrafter"/>
</dbReference>
<dbReference type="PANTHER" id="PTHR43797:SF2">
    <property type="entry name" value="HOMOCYSTEINE_CYSTEINE SYNTHASE"/>
    <property type="match status" value="1"/>
</dbReference>
<dbReference type="InterPro" id="IPR015421">
    <property type="entry name" value="PyrdxlP-dep_Trfase_major"/>
</dbReference>
<dbReference type="InParanoid" id="A0A218ZFG6"/>
<dbReference type="PANTHER" id="PTHR43797">
    <property type="entry name" value="HOMOCYSTEINE/CYSTEINE SYNTHASE"/>
    <property type="match status" value="1"/>
</dbReference>
<sequence length="134" mass="14416">MAMIEGVLKPWLQHEDLLHRCARIPLICAATLRISGHVQRHSKLGADIVTHYAARWIGGPGTGVGGIVIDGGLDVADGYHGTSFWDACGSRALSAKLRMGAMRDVAPSAEQDSSTPGYSSWVRRRHTGAELVRT</sequence>
<comment type="caution">
    <text evidence="1">The sequence shown here is derived from an EMBL/GenBank/DDBJ whole genome shotgun (WGS) entry which is preliminary data.</text>
</comment>
<accession>A0A218ZFG6</accession>
<dbReference type="InterPro" id="IPR006235">
    <property type="entry name" value="OAc-hSer/O-AcSer_sulfhydrylase"/>
</dbReference>
<evidence type="ECO:0000313" key="1">
    <source>
        <dbReference type="EMBL" id="OWP06492.1"/>
    </source>
</evidence>
<dbReference type="EMBL" id="MZNU01000046">
    <property type="protein sequence ID" value="OWP06492.1"/>
    <property type="molecule type" value="Genomic_DNA"/>
</dbReference>
<dbReference type="STRING" id="503106.A0A218ZFG6"/>
<reference evidence="1 2" key="1">
    <citation type="submission" date="2017-04" db="EMBL/GenBank/DDBJ databases">
        <title>Draft genome sequence of Marssonina coronaria NL1: causal agent of apple blotch.</title>
        <authorList>
            <person name="Cheng Q."/>
        </authorList>
    </citation>
    <scope>NUCLEOTIDE SEQUENCE [LARGE SCALE GENOMIC DNA]</scope>
    <source>
        <strain evidence="1 2">NL1</strain>
    </source>
</reference>
<proteinExistence type="predicted"/>